<dbReference type="PROSITE" id="PS01124">
    <property type="entry name" value="HTH_ARAC_FAMILY_2"/>
    <property type="match status" value="1"/>
</dbReference>
<evidence type="ECO:0000256" key="2">
    <source>
        <dbReference type="ARBA" id="ARBA00023125"/>
    </source>
</evidence>
<evidence type="ECO:0000313" key="5">
    <source>
        <dbReference type="EMBL" id="TCC51473.1"/>
    </source>
</evidence>
<dbReference type="GO" id="GO:0043565">
    <property type="term" value="F:sequence-specific DNA binding"/>
    <property type="evidence" value="ECO:0007669"/>
    <property type="project" value="InterPro"/>
</dbReference>
<dbReference type="SMART" id="SM00342">
    <property type="entry name" value="HTH_ARAC"/>
    <property type="match status" value="1"/>
</dbReference>
<feature type="domain" description="HTH araC/xylS-type" evidence="4">
    <location>
        <begin position="170"/>
        <end position="269"/>
    </location>
</feature>
<dbReference type="InterPro" id="IPR018062">
    <property type="entry name" value="HTH_AraC-typ_CS"/>
</dbReference>
<keyword evidence="1" id="KW-0805">Transcription regulation</keyword>
<dbReference type="Proteomes" id="UP000291144">
    <property type="component" value="Unassembled WGS sequence"/>
</dbReference>
<gene>
    <name evidence="5" type="ORF">E0H73_40855</name>
</gene>
<name>A0A4R0JVE3_9ACTN</name>
<evidence type="ECO:0000259" key="4">
    <source>
        <dbReference type="PROSITE" id="PS01124"/>
    </source>
</evidence>
<evidence type="ECO:0000256" key="1">
    <source>
        <dbReference type="ARBA" id="ARBA00023015"/>
    </source>
</evidence>
<dbReference type="PRINTS" id="PR00032">
    <property type="entry name" value="HTHARAC"/>
</dbReference>
<dbReference type="OrthoDB" id="8766450at2"/>
<dbReference type="AlphaFoldDB" id="A0A4R0JVE3"/>
<reference evidence="5 6" key="1">
    <citation type="submission" date="2019-02" db="EMBL/GenBank/DDBJ databases">
        <title>Kribbella capetownensis sp. nov. and Kribbella speibonae sp. nov., isolated from soil.</title>
        <authorList>
            <person name="Curtis S.M."/>
            <person name="Norton I."/>
            <person name="Everest G.J."/>
            <person name="Meyers P.R."/>
        </authorList>
    </citation>
    <scope>NUCLEOTIDE SEQUENCE [LARGE SCALE GENOMIC DNA]</scope>
    <source>
        <strain evidence="5 6">NRRL B-24813</strain>
    </source>
</reference>
<dbReference type="RefSeq" id="WP_131365866.1">
    <property type="nucleotide sequence ID" value="NZ_SJKB01000023.1"/>
</dbReference>
<dbReference type="InterPro" id="IPR018060">
    <property type="entry name" value="HTH_AraC"/>
</dbReference>
<dbReference type="PROSITE" id="PS00041">
    <property type="entry name" value="HTH_ARAC_FAMILY_1"/>
    <property type="match status" value="1"/>
</dbReference>
<keyword evidence="6" id="KW-1185">Reference proteome</keyword>
<keyword evidence="3" id="KW-0804">Transcription</keyword>
<sequence>MPGATKPEAVALRRFDVTGLRQHFMYATDVYRSWVLLAPVTGRFAYTLRPSGPGRAANGERTHSSGECISGELILCPPNTTMDRELLEPSRFWFAEFDLVDPELEPWWPAGKISVSDRRRLRANFRILDDSRELRNARRRHVQTHVLVDVLVLIGWEHQPSARPADSAAVRGAAHLEELVPRRNASIQTVADALSMSPTQFTRRFRKAYGVPPVRYLTELRLARAQRLLLDTDRSVASIADDCGYSSPFYFSRVFRQVTGHTPTSYRESRRV</sequence>
<keyword evidence="2" id="KW-0238">DNA-binding</keyword>
<dbReference type="PANTHER" id="PTHR43280">
    <property type="entry name" value="ARAC-FAMILY TRANSCRIPTIONAL REGULATOR"/>
    <property type="match status" value="1"/>
</dbReference>
<comment type="caution">
    <text evidence="5">The sequence shown here is derived from an EMBL/GenBank/DDBJ whole genome shotgun (WGS) entry which is preliminary data.</text>
</comment>
<dbReference type="InterPro" id="IPR020449">
    <property type="entry name" value="Tscrpt_reg_AraC-type_HTH"/>
</dbReference>
<dbReference type="SUPFAM" id="SSF46689">
    <property type="entry name" value="Homeodomain-like"/>
    <property type="match status" value="2"/>
</dbReference>
<accession>A0A4R0JVE3</accession>
<dbReference type="PANTHER" id="PTHR43280:SF2">
    <property type="entry name" value="HTH-TYPE TRANSCRIPTIONAL REGULATOR EXSA"/>
    <property type="match status" value="1"/>
</dbReference>
<dbReference type="Pfam" id="PF12833">
    <property type="entry name" value="HTH_18"/>
    <property type="match status" value="1"/>
</dbReference>
<proteinExistence type="predicted"/>
<dbReference type="EMBL" id="SJKB01000023">
    <property type="protein sequence ID" value="TCC51473.1"/>
    <property type="molecule type" value="Genomic_DNA"/>
</dbReference>
<dbReference type="Gene3D" id="1.10.10.60">
    <property type="entry name" value="Homeodomain-like"/>
    <property type="match status" value="2"/>
</dbReference>
<dbReference type="GO" id="GO:0003700">
    <property type="term" value="F:DNA-binding transcription factor activity"/>
    <property type="evidence" value="ECO:0007669"/>
    <property type="project" value="InterPro"/>
</dbReference>
<organism evidence="5 6">
    <name type="scientific">Kribbella pittospori</name>
    <dbReference type="NCBI Taxonomy" id="722689"/>
    <lineage>
        <taxon>Bacteria</taxon>
        <taxon>Bacillati</taxon>
        <taxon>Actinomycetota</taxon>
        <taxon>Actinomycetes</taxon>
        <taxon>Propionibacteriales</taxon>
        <taxon>Kribbellaceae</taxon>
        <taxon>Kribbella</taxon>
    </lineage>
</organism>
<evidence type="ECO:0000256" key="3">
    <source>
        <dbReference type="ARBA" id="ARBA00023163"/>
    </source>
</evidence>
<evidence type="ECO:0000313" key="6">
    <source>
        <dbReference type="Proteomes" id="UP000291144"/>
    </source>
</evidence>
<dbReference type="InterPro" id="IPR009057">
    <property type="entry name" value="Homeodomain-like_sf"/>
</dbReference>
<protein>
    <submittedName>
        <fullName evidence="5">AraC family transcriptional regulator</fullName>
    </submittedName>
</protein>